<organism evidence="1 2">
    <name type="scientific">Penicillium angulare</name>
    <dbReference type="NCBI Taxonomy" id="116970"/>
    <lineage>
        <taxon>Eukaryota</taxon>
        <taxon>Fungi</taxon>
        <taxon>Dikarya</taxon>
        <taxon>Ascomycota</taxon>
        <taxon>Pezizomycotina</taxon>
        <taxon>Eurotiomycetes</taxon>
        <taxon>Eurotiomycetidae</taxon>
        <taxon>Eurotiales</taxon>
        <taxon>Aspergillaceae</taxon>
        <taxon>Penicillium</taxon>
    </lineage>
</organism>
<name>A0A9W9FIV8_9EURO</name>
<sequence length="145" mass="16697">MSTDQNTIGIFTPTQHVVVKSFVAKLQVRGGALIRAVTYAVEFPENTEKQFMRQLGRPLRGRPKVLVDVEQITDFEFGDIPHDEAGILEELEMHPQLNMPLRIDFGNLWQERNVQIRIAVEPNDFLYDNSFVTISEVQLEIHYTV</sequence>
<reference evidence="1" key="2">
    <citation type="journal article" date="2023" name="IMA Fungus">
        <title>Comparative genomic study of the Penicillium genus elucidates a diverse pangenome and 15 lateral gene transfer events.</title>
        <authorList>
            <person name="Petersen C."/>
            <person name="Sorensen T."/>
            <person name="Nielsen M.R."/>
            <person name="Sondergaard T.E."/>
            <person name="Sorensen J.L."/>
            <person name="Fitzpatrick D.A."/>
            <person name="Frisvad J.C."/>
            <person name="Nielsen K.L."/>
        </authorList>
    </citation>
    <scope>NUCLEOTIDE SEQUENCE</scope>
    <source>
        <strain evidence="1">IBT 30069</strain>
    </source>
</reference>
<evidence type="ECO:0000313" key="1">
    <source>
        <dbReference type="EMBL" id="KAJ5100960.1"/>
    </source>
</evidence>
<dbReference type="AlphaFoldDB" id="A0A9W9FIV8"/>
<proteinExistence type="predicted"/>
<protein>
    <submittedName>
        <fullName evidence="1">Uncharacterized protein</fullName>
    </submittedName>
</protein>
<gene>
    <name evidence="1" type="ORF">N7456_007012</name>
</gene>
<keyword evidence="2" id="KW-1185">Reference proteome</keyword>
<dbReference type="EMBL" id="JAPQKH010000004">
    <property type="protein sequence ID" value="KAJ5100960.1"/>
    <property type="molecule type" value="Genomic_DNA"/>
</dbReference>
<dbReference type="Proteomes" id="UP001149165">
    <property type="component" value="Unassembled WGS sequence"/>
</dbReference>
<reference evidence="1" key="1">
    <citation type="submission" date="2022-11" db="EMBL/GenBank/DDBJ databases">
        <authorList>
            <person name="Petersen C."/>
        </authorList>
    </citation>
    <scope>NUCLEOTIDE SEQUENCE</scope>
    <source>
        <strain evidence="1">IBT 30069</strain>
    </source>
</reference>
<evidence type="ECO:0000313" key="2">
    <source>
        <dbReference type="Proteomes" id="UP001149165"/>
    </source>
</evidence>
<dbReference type="OrthoDB" id="4333180at2759"/>
<accession>A0A9W9FIV8</accession>
<comment type="caution">
    <text evidence="1">The sequence shown here is derived from an EMBL/GenBank/DDBJ whole genome shotgun (WGS) entry which is preliminary data.</text>
</comment>